<feature type="compositionally biased region" description="Low complexity" evidence="3">
    <location>
        <begin position="108"/>
        <end position="133"/>
    </location>
</feature>
<evidence type="ECO:0000256" key="3">
    <source>
        <dbReference type="SAM" id="MobiDB-lite"/>
    </source>
</evidence>
<sequence precursor="true">MILRSLTVACLIAGAPVYAQAPVSDVTSGSLSTRMAALERMVEARANAQHSVQEQLDLLQNEVNELRGAVELHSHKLEQILERQRELYLEIDKRMEAVLANSANQMTMMSQQQQQGTYQAPTPQSTPSSSQPAGVGENEAYDRAVNLILRDKRYDQAIPEFEAFLQSYPNSEYAANAHYWLGQLLFNKQEWAASSAHFDKVVNRYTDSNKRADSLLKLGMIAQNQSNLARAQQLFEQVIREYPDTSARKLAEPRLRALKAN</sequence>
<feature type="signal peptide" evidence="1">
    <location>
        <begin position="1"/>
        <end position="21"/>
    </location>
</feature>
<evidence type="ECO:0000313" key="5">
    <source>
        <dbReference type="EMBL" id="MBN7827729.1"/>
    </source>
</evidence>
<feature type="chain" id="PRO_5038188618" description="Cell division coordinator CpoB" evidence="1">
    <location>
        <begin position="22"/>
        <end position="261"/>
    </location>
</feature>
<dbReference type="InterPro" id="IPR014162">
    <property type="entry name" value="CpoB_C"/>
</dbReference>
<feature type="domain" description="YbgF trimerisation" evidence="4">
    <location>
        <begin position="30"/>
        <end position="102"/>
    </location>
</feature>
<protein>
    <recommendedName>
        <fullName evidence="1">Cell division coordinator CpoB</fullName>
    </recommendedName>
</protein>
<keyword evidence="1" id="KW-0131">Cell cycle</keyword>
<dbReference type="Pfam" id="PF13432">
    <property type="entry name" value="TPR_16"/>
    <property type="match status" value="1"/>
</dbReference>
<comment type="function">
    <text evidence="1">Mediates coordination of peptidoglycan synthesis and outer membrane constriction during cell division.</text>
</comment>
<dbReference type="GO" id="GO:0030288">
    <property type="term" value="C:outer membrane-bounded periplasmic space"/>
    <property type="evidence" value="ECO:0007669"/>
    <property type="project" value="UniProtKB-UniRule"/>
</dbReference>
<dbReference type="Pfam" id="PF16331">
    <property type="entry name" value="TolA_bind_tri"/>
    <property type="match status" value="1"/>
</dbReference>
<comment type="caution">
    <text evidence="5">The sequence shown here is derived from an EMBL/GenBank/DDBJ whole genome shotgun (WGS) entry which is preliminary data.</text>
</comment>
<comment type="subcellular location">
    <subcellularLocation>
        <location evidence="1">Periplasm</location>
    </subcellularLocation>
</comment>
<dbReference type="InterPro" id="IPR011990">
    <property type="entry name" value="TPR-like_helical_dom_sf"/>
</dbReference>
<dbReference type="NCBIfam" id="TIGR02795">
    <property type="entry name" value="tol_pal_ybgF"/>
    <property type="match status" value="1"/>
</dbReference>
<dbReference type="InterPro" id="IPR019734">
    <property type="entry name" value="TPR_rpt"/>
</dbReference>
<dbReference type="Gene3D" id="1.25.40.10">
    <property type="entry name" value="Tetratricopeptide repeat domain"/>
    <property type="match status" value="1"/>
</dbReference>
<dbReference type="Proteomes" id="UP000664654">
    <property type="component" value="Unassembled WGS sequence"/>
</dbReference>
<dbReference type="GO" id="GO:0070206">
    <property type="term" value="P:protein trimerization"/>
    <property type="evidence" value="ECO:0007669"/>
    <property type="project" value="InterPro"/>
</dbReference>
<reference evidence="5" key="1">
    <citation type="submission" date="2021-03" db="EMBL/GenBank/DDBJ databases">
        <title>novel species isolated from a fishpond in China.</title>
        <authorList>
            <person name="Lu H."/>
            <person name="Cai Z."/>
        </authorList>
    </citation>
    <scope>NUCLEOTIDE SEQUENCE</scope>
    <source>
        <strain evidence="5">JCM 30855</strain>
    </source>
</reference>
<evidence type="ECO:0000256" key="2">
    <source>
        <dbReference type="PROSITE-ProRule" id="PRU00339"/>
    </source>
</evidence>
<dbReference type="Gene3D" id="1.20.5.110">
    <property type="match status" value="1"/>
</dbReference>
<proteinExistence type="inferred from homology"/>
<keyword evidence="1" id="KW-0574">Periplasm</keyword>
<feature type="coiled-coil region" evidence="1">
    <location>
        <begin position="49"/>
        <end position="76"/>
    </location>
</feature>
<organism evidence="5 6">
    <name type="scientific">Bowmanella dokdonensis</name>
    <dbReference type="NCBI Taxonomy" id="751969"/>
    <lineage>
        <taxon>Bacteria</taxon>
        <taxon>Pseudomonadati</taxon>
        <taxon>Pseudomonadota</taxon>
        <taxon>Gammaproteobacteria</taxon>
        <taxon>Alteromonadales</taxon>
        <taxon>Alteromonadaceae</taxon>
        <taxon>Bowmanella</taxon>
    </lineage>
</organism>
<keyword evidence="1" id="KW-0132">Cell division</keyword>
<keyword evidence="6" id="KW-1185">Reference proteome</keyword>
<dbReference type="EMBL" id="JAFKCV010000025">
    <property type="protein sequence ID" value="MBN7827729.1"/>
    <property type="molecule type" value="Genomic_DNA"/>
</dbReference>
<gene>
    <name evidence="5" type="primary">ybgF</name>
    <name evidence="1" type="synonym">cpoB</name>
    <name evidence="5" type="ORF">J0A66_21030</name>
</gene>
<dbReference type="GO" id="GO:0043093">
    <property type="term" value="P:FtsZ-dependent cytokinesis"/>
    <property type="evidence" value="ECO:0007669"/>
    <property type="project" value="UniProtKB-UniRule"/>
</dbReference>
<name>A0A939IT14_9ALTE</name>
<dbReference type="AlphaFoldDB" id="A0A939IT14"/>
<accession>A0A939IT14</accession>
<dbReference type="RefSeq" id="WP_206575838.1">
    <property type="nucleotide sequence ID" value="NZ_JAFKCV010000025.1"/>
</dbReference>
<dbReference type="HAMAP" id="MF_02066">
    <property type="entry name" value="CpoB"/>
    <property type="match status" value="1"/>
</dbReference>
<dbReference type="PROSITE" id="PS50005">
    <property type="entry name" value="TPR"/>
    <property type="match status" value="1"/>
</dbReference>
<dbReference type="InterPro" id="IPR032519">
    <property type="entry name" value="YbgF_tri"/>
</dbReference>
<comment type="similarity">
    <text evidence="1">Belongs to the CpoB family.</text>
</comment>
<keyword evidence="1" id="KW-0175">Coiled coil</keyword>
<dbReference type="SUPFAM" id="SSF48452">
    <property type="entry name" value="TPR-like"/>
    <property type="match status" value="1"/>
</dbReference>
<keyword evidence="2" id="KW-0802">TPR repeat</keyword>
<evidence type="ECO:0000259" key="4">
    <source>
        <dbReference type="Pfam" id="PF16331"/>
    </source>
</evidence>
<evidence type="ECO:0000256" key="1">
    <source>
        <dbReference type="HAMAP-Rule" id="MF_02066"/>
    </source>
</evidence>
<dbReference type="Pfam" id="PF13174">
    <property type="entry name" value="TPR_6"/>
    <property type="match status" value="1"/>
</dbReference>
<feature type="region of interest" description="Disordered" evidence="3">
    <location>
        <begin position="108"/>
        <end position="136"/>
    </location>
</feature>
<evidence type="ECO:0000313" key="6">
    <source>
        <dbReference type="Proteomes" id="UP000664654"/>
    </source>
</evidence>
<feature type="repeat" description="TPR" evidence="2">
    <location>
        <begin position="212"/>
        <end position="245"/>
    </location>
</feature>
<dbReference type="InterPro" id="IPR034706">
    <property type="entry name" value="CpoB"/>
</dbReference>
<keyword evidence="1" id="KW-0732">Signal</keyword>